<accession>A0AAU9V2A2</accession>
<keyword evidence="9" id="KW-1185">Reference proteome</keyword>
<dbReference type="GO" id="GO:1904158">
    <property type="term" value="P:axonemal central apparatus assembly"/>
    <property type="evidence" value="ECO:0007669"/>
    <property type="project" value="TreeGrafter"/>
</dbReference>
<dbReference type="Pfam" id="PF22544">
    <property type="entry name" value="HYDIN_VesB_CFA65-like_Ig"/>
    <property type="match status" value="1"/>
</dbReference>
<feature type="region of interest" description="Disordered" evidence="6">
    <location>
        <begin position="1920"/>
        <end position="1951"/>
    </location>
</feature>
<dbReference type="InterPro" id="IPR008962">
    <property type="entry name" value="PapD-like_sf"/>
</dbReference>
<keyword evidence="5" id="KW-0966">Cell projection</keyword>
<feature type="compositionally biased region" description="Basic residues" evidence="6">
    <location>
        <begin position="4661"/>
        <end position="4673"/>
    </location>
</feature>
<evidence type="ECO:0000256" key="4">
    <source>
        <dbReference type="ARBA" id="ARBA00023069"/>
    </source>
</evidence>
<comment type="caution">
    <text evidence="8">The sequence shown here is derived from an EMBL/GenBank/DDBJ whole genome shotgun (WGS) entry which is preliminary data.</text>
</comment>
<feature type="region of interest" description="Disordered" evidence="6">
    <location>
        <begin position="4643"/>
        <end position="4675"/>
    </location>
</feature>
<feature type="region of interest" description="Disordered" evidence="6">
    <location>
        <begin position="3403"/>
        <end position="3435"/>
    </location>
</feature>
<gene>
    <name evidence="8" type="ORF">EEDITHA_LOCUS18681</name>
</gene>
<evidence type="ECO:0000256" key="6">
    <source>
        <dbReference type="SAM" id="MobiDB-lite"/>
    </source>
</evidence>
<dbReference type="InterPro" id="IPR033305">
    <property type="entry name" value="Hydin-like"/>
</dbReference>
<keyword evidence="4" id="KW-0969">Cilium</keyword>
<comment type="subcellular location">
    <subcellularLocation>
        <location evidence="1">Cell projection</location>
        <location evidence="1">Cilium</location>
    </subcellularLocation>
    <subcellularLocation>
        <location evidence="2">Cytoplasm</location>
    </subcellularLocation>
</comment>
<dbReference type="PANTHER" id="PTHR23053:SF0">
    <property type="entry name" value="HYDROCEPHALUS-INDUCING PROTEIN HOMOLOG"/>
    <property type="match status" value="1"/>
</dbReference>
<dbReference type="InterPro" id="IPR013783">
    <property type="entry name" value="Ig-like_fold"/>
</dbReference>
<evidence type="ECO:0000256" key="5">
    <source>
        <dbReference type="ARBA" id="ARBA00023273"/>
    </source>
</evidence>
<evidence type="ECO:0000256" key="2">
    <source>
        <dbReference type="ARBA" id="ARBA00004496"/>
    </source>
</evidence>
<evidence type="ECO:0000313" key="8">
    <source>
        <dbReference type="EMBL" id="CAH2104286.1"/>
    </source>
</evidence>
<dbReference type="GO" id="GO:0003341">
    <property type="term" value="P:cilium movement"/>
    <property type="evidence" value="ECO:0007669"/>
    <property type="project" value="TreeGrafter"/>
</dbReference>
<evidence type="ECO:0000256" key="3">
    <source>
        <dbReference type="ARBA" id="ARBA00022490"/>
    </source>
</evidence>
<evidence type="ECO:0000259" key="7">
    <source>
        <dbReference type="Pfam" id="PF22544"/>
    </source>
</evidence>
<evidence type="ECO:0000256" key="1">
    <source>
        <dbReference type="ARBA" id="ARBA00004138"/>
    </source>
</evidence>
<feature type="compositionally biased region" description="Basic residues" evidence="6">
    <location>
        <begin position="3421"/>
        <end position="3433"/>
    </location>
</feature>
<organism evidence="8 9">
    <name type="scientific">Euphydryas editha</name>
    <name type="common">Edith's checkerspot</name>
    <dbReference type="NCBI Taxonomy" id="104508"/>
    <lineage>
        <taxon>Eukaryota</taxon>
        <taxon>Metazoa</taxon>
        <taxon>Ecdysozoa</taxon>
        <taxon>Arthropoda</taxon>
        <taxon>Hexapoda</taxon>
        <taxon>Insecta</taxon>
        <taxon>Pterygota</taxon>
        <taxon>Neoptera</taxon>
        <taxon>Endopterygota</taxon>
        <taxon>Lepidoptera</taxon>
        <taxon>Glossata</taxon>
        <taxon>Ditrysia</taxon>
        <taxon>Papilionoidea</taxon>
        <taxon>Nymphalidae</taxon>
        <taxon>Nymphalinae</taxon>
        <taxon>Euphydryas</taxon>
    </lineage>
</organism>
<dbReference type="Proteomes" id="UP001153954">
    <property type="component" value="Unassembled WGS sequence"/>
</dbReference>
<dbReference type="PANTHER" id="PTHR23053">
    <property type="entry name" value="DLEC1 DELETED IN LUNG AND ESOPHAGEAL CANCER 1"/>
    <property type="match status" value="1"/>
</dbReference>
<dbReference type="InterPro" id="IPR053879">
    <property type="entry name" value="HYDIN_VesB_CFA65-like_Ig"/>
</dbReference>
<dbReference type="SUPFAM" id="SSF49354">
    <property type="entry name" value="PapD-like"/>
    <property type="match status" value="2"/>
</dbReference>
<protein>
    <recommendedName>
        <fullName evidence="7">HYDIN/VesB/CFA65-like Ig-like domain-containing protein</fullName>
    </recommendedName>
</protein>
<dbReference type="GO" id="GO:0005930">
    <property type="term" value="C:axoneme"/>
    <property type="evidence" value="ECO:0007669"/>
    <property type="project" value="TreeGrafter"/>
</dbReference>
<proteinExistence type="predicted"/>
<sequence length="6205" mass="703913">MDILHNFKQNGYFTADLYHLLVKKRLSDSLDKIIPSEYKREMSMSTEERLQSLNNIVVDNIVSCGKTNSKVILSFTPRIIVFQNFKPNDKIIAKFSVKNISKAPTYLNMVCKDSSYFSIKPCGGQLLSRLAPGISVTFAVTFQPVQYEDYTHKVSFYTDVDQYVLPLIAMGPRPVFDFPDQVLISEVPLKIENNVIMGIHNIGVVPAGFTIRTKCPFSVQPKSAYVNPNQKIDIRVGFKTMHLGETQGNINIIFETGEIFNIKVSGSTYTVSVELEKQVVRFLDTYNTMARQQTLKITNKSNHALTFMCMKNSSVYNDFEDKVKLATIFYKFKQSESAKCNKLVHYDVLSSDEHERVYTRIFYDEIQALVADESLLFQNTHVSVVPIKGKLWPNKTTELSITFAPKEIGEFEIMLYLDVDGVNDRLPLKIVGTSLPPHITLNLETLDMDRVYINKTYNYEIVAMNKGHINGVIVYKHMAPLFGSIINCIPEVHCLRPGDKGMFIISFCNSNQGPFFEELQFVIRETSVVIKLYLKGVVVYPSLMFSKPCLDFGNVSLGVPKTLELDVINESLVFVDANVKISSDGPEMRSITLTDYSVADKPKPPVPQWPKEFDIEPHKINIGPESRISIRVTLTANLIRANQTSLELELDKSDSPPIVLPITFNANIPLITPASEIKLRACFLDFAYKQEINIICKDFWGYFTLDESETESTLEVDVAIKEGLIEPNSTLVLPVAIKTSVLGVQEHVIGLNLFGSAERVEACRISGCGVRPIVTCAPAALHWGQVRLLTKTQKTLMLCNDSPVVVNFKVSLLNRDGRWQISPTEGHIEPESETELNVTLYLIDADSYTNKAIIQLEKVKDILVPLSATGVGTSILVGDLRDKVVLGRHFTKIPLHCKVVMENCGTRMHALEWSEHYKAPKTKQHTSGFFNMDPRVFKMGSGEKMDLSITGLSHKVATIKEMWYLVGSVEGINKKELLLECQVVAEFVDPKIEMSSSVIEFQYDYGPYSELYKLTDLVTIRNVSKLPLDFEISVKPPFAIIQKNGSYKVNLEEEEFCGCVCYNECDLNIPSILNEVGPRQSKIFIDYLTSKPVDPLRKGPLHFFQDINKIKWAFNLTHLIEERLEDQEVMKIQILFDTTKHLSLKSRVYCDLMRIKFKGHKNKDAIKLIGKINFPNLSVLSPRVDFQCVLNGSIESRTIKIQNVTPLLVCYRFNWKKCIINTSAAVSKISCYKTSTTETQHSDGGELHEILACRTPMGSTVGLSIENNHKDSVPFIQNLIGIYSVSPQDKTDESELAKSNIMKKITPMLDTIYDTQFEWIHKFPKIDKVSHVRINDVFQLVPHSGMLKPNEIQYVNVIFRPKYNINVRAILECEVLGGPPENIIVSGQSSELLYKISNHNINFKIRSYNENATEQLIITNIAQLPFEYKTYLHEPNLKNNLYGTIIGLVPSEQILEPDQQTEIKIEIRPGIMGYFHRIFILEIGHLPILPIEVFGWGVIPQVYLSLPRPDILQLDVELGYQAIPTLTSEYLEAIHEIFSNCASEHLNTPLVEECFEDPHFKYDWHICSAWDGYPSIMDIELSIERMLATNYIVLHPEILNTFQTTSKIGPIPGFSTIPYIIDYGVVITGSTIQCSIEVINYGPIVTKLHIAKGTHIPSWLGLKLCGKLGPGEIGKLEVTFAPTSADITELEQNVETFFNIEVPNGVTIPVRIKALCAVPYLASNVSEIDFGSVRCGDKVVCSIPLKNVGKPTCIWFVTLKLKSPGSNVMTVHDSSGKYEPGEGGWLSIAFKPTIEMVYEGLLIFKFHMNPNRLIIPITGQGIVPQVHIIGPNVSFPPTLPWAETSEIYFGLTNPCPFPIELIIAHSDKQWKDEEEIYQLLYKYYNKPDEMLLPAVAPGSGIPTEIVNFYKKFREKVKKCKDEEAQSSKPSTVRASASSRKTKSPKNIQKANTAMKDAAAPKICRTENEIIMDVIKEMKEENVDPLRECLKIFDIPSTDSITDKHSSGILIFMHGSPCEEMQCQEMAYTIGKALRLPTINVDSCFVEALCVCNCSAKFVLVQAINEMYEMSRKNVTKTDSDGQEAEAEASTDINDDDFEVMFKKIEFLASNKNVTPRSKISDKKKKRSTSSVVSHTAVGAIGSSTMFQMELVQELLIEFFKLPRFDRGFVVDTLTSIVIKNAPLVLTTLIKCKHSIRNIHLVLCQSDFNKWAQAYEESQRDADLNEDDAIKIYEETEIADIVQTFEDMDGEEFENSSPELKNIYINYGLEERRNKYYEKIGYPKAAISKDKNARDHSKSLLAMDKSESKKKIKKDDVKAKPTSDYLNMNTRYNEYLKNTYENLINIANNWVLDLGDVGSPLYGFNGQLLSSAQKKVKRKSEVQIQISDVSFSERGFPLTILTCACLRYKQALVNMFSRSVLVQDALKEEEKYDLLKCPVNKKTYSLLLPKIFPVINHEEPLRWYYLDEEPIKKCECNQVNDLSLLDDTNQDNVLNILSKWHCTCGKKVTSSQTFTSEIPSTSIERILAEESQTHINYPLPLHSVKSLSDRDTRIVLNPGDLVRCKYTFSPQVEGNFNVRRFVEVSGWPESRVDIIVSGICDLPRLDSRPKKMFQNFVRRTLEDKVYRGAYLDDQKLFDFGPIFTGSNRIYEEKHIIDLRNSSLITTDIEIEFIEETTIFQLDKTFLSLEPGCRGKLVIKAAPTEVGTHTTVLMFCIKDNPEIVTITISCSGVVPFVEILPLTKMIEFGKHLLYRREDDRFIVKNDSILPIKWKIRNAEDFVEDFLIAQKSGVVARNDNQIVPVTYIACRVGVISNKALTIDIYDAEGRGDPMVTDSLFLSAECYDVMVECAHENPSENFLNYGNVKVNSTVFREMYLLNRGRYNVYYKLKKVKNFPEPSLLRSFEATPEYGIIPPSIKLVTIEFECTPTTSVNLTNVPAYICSLLDGSKKQVVVAQFPVYVTIASFYNTFTLFPLGELNFHIIPVGSGVTREVILNNTSKCPITYEIILPPKYRIDPEDQPQAKLKDNKLKNPPLKCGNFLIVNDDNLLAPGTSRTLQIQFFATSATTFEETINFVISDTCPAESQGVPLKLVGTGAMPTLDFWNLETTFREHLIVKNLFEYKVPESSPHCVFVEDSVTLHFFCVTVNSRYIAILDLYNSGLVACALTMKLHYQSNSNSDIFSLDKYQTHIEPLLHKNLGIIFTPKALEEYRAVLEIRLKLLQNQEKSFKLCLIGEGVIPRIGLITPNLKHQRLAVLRFPITCLGSISYKEISFKNISSVQAVVLADVLFSMNEDRSIFWLTSAPDSDHMVISGNNDDMNTTMKVILKPNEIATLYVHYNPVKKGRTSCDVKFTIFENPYEYFTVLCEAEAFMEDVILLGLEMLSMDIDLDAYKASADGTLSTVSTMDSSRKKSRSAPIDKKKSRQLVSKRSKKASQASVKASDTVTSFEHSILKYILNFGGCELCVIHRRSVIMVNNSEKVYKFKWDTVEHIIVKPSIGFISPGEEKDIEIVFFCPQPVVLKKEFLNLTCVAISDEFFTLDIKASTWDNRQTVTIFEHNREVDLNERYEARVNEQINLTPGYLSDVIQMVIIYSATTEYTKYVCDLEGEINIQDTFIYQIRTFTFKVENTGKVPLKIIWNFVIDDEYPARIDKLQDELDDNPENDEAKEEQLFVEKPDDNDPSRMTLYSCSSERESVDTWFEADLPFVIEPAKQCIKPNESTQFKVTFAPLEAFQFNIKLKSSIDNLDPYDQNISCKIRAKSLVPYVHLDIEESDYLTSDRRKITGTALPAHTTVLEFNVLGSGCYKKAFDVINPTSEGYEFIFEMVVSEKEDLVPVHCDLLKGYVEGGTSTEVVFTFSPTEPGVYESQWKFVIPVHSLVVNLLVVGIVREPEIVFVPTILIIRNSLVGFTTNNEVVLRNNEDESLNFEFKGNSLCNESGKTPIIVEPECGVLKPRSDTTIKIIYTPIQDGPLSFKIFCSVTYLTKLITLCVNALSYSIRPKVSYYLIGNEHILSSDAVTNIHLDQTASTYERRIPFIIKNDGSATFFFDWYYNASAVKKYLQVKVEPRNGHVSPANEMECILHFTLRTVPVQAFPIRLSISDGPEYNINLHAEIEKPLYHFSCMEYDFGRCIVNAPDFTYKKNISFENNDNVPINLDLNFTNLPELVVFYKKESHIEPKKRLKITLYFRPKEVKEYEFDLQFWVNSLCEEIVRIKGEGSGVTREVILNNTSKCPITYEIILPPKYRIDPEDQPQAKLKDNKLKNPPLKCGNFLIVNDDNLLAPGTSRTLQIQFFATSATTFEETINFVISDTCPAESQGVPLKLVGTGAMPTLDFWNLETTFREHLIVKNLFEYKVPESSPHCVFVEDSVTLHFFCVTVNSRYIAILDLYNSGLVACALTMKLHYQSNSNSDIFSLDKYQTHIEPLLHKNLGIIFTPKALEEYRAVLEIRLKLLQNQEKSFKLCLIGEGVIPRIGLITPNLKHQRLAVLRFPITCLGSISYKEISFKNISSVQAVVLADVLFSMNEDRSIFWLTSAPDSDHMVISGNNDNGCLSDDMNTTMKVILKPNEIATLYVHYNPVKKGRTSCDVKFTIFENPYEYFTVLCEAEAFMEDVILLGLEMLSMDIDLDAYKASADGTLSTVSTMDSSRKKSRSAPIDKKKSRQLVSKRSKKASQASVKASDTVTSFEHSILKYILNFGGCELCVIHRRSVIMVNNSEKVYKFKWDTVEHIIVKPSIGFISPGEEKDIEIVFFCPQPVVLKKEFLNLTCVAISDEFFTLDIKASTWDNRQTVTIFEHNREVDLNERYEARVNEQINLTPGYLSDVIQMVIIYSATTEYTKYVCDLEGEINIQDTFIYQIRTFTFKVENTGKVPLKIIWNFVIDDEYPARIDKLQDELDDNPENDEAKEEQLFVEKPDDNDPSRMTLYSCSSERESVDTWFEADLPFVIEPAKQCIKPNESTQFKVTFAPLEAFQFNIKLKSSIDNLDPYDQNISCKIRAKSLVPYVHLDIEESDYLTSDRRKITGTALPAHTTVLEFNVLGSGCYKKAFDVINPTSEGYEFIFEMVVSEKEDLVPVHCDLLKGYVEGGTSTEVVFTFSPTEPGVYESQWKFVIPVHSLVVNLLVVGIVREPEIVFVPTILIIRNSLVGFTTNNEVVLRNNEDESLNFEFKGNSLCNESGKTPIIVEPECGVLKPRSDTTIKIIYTPIQDGPLSFKIFCSVTYLTKLITLCVNALSYSIRPKVSYYLIGNEHILSSDAVTNIHLDQTASTYERRIPFIIKNDGSATFFFDWYYNASAVKKYLQVKVEPRNGHVSPANEMECILHFTLRTVPVQAFPIRLSISDGPEYNINLHAEIEKPLYHFSCMEYDFGRCIVNAPDFTYKKNISFENNDNVPINLDLNFTNLPELVVFYKKESHIEPKKRLKITLYFRPKEVKEYEFDLQFWVNSLCEEIVRIKGEGVPLLFDLYEGCQKSFDLGAVKVGEKIVRQIEVMNHSKVPIDASFEFKVMTPNVEDNTNSEGTSVCLSPNVANLQVTELEPSRGEMLQQYKNDKIREQIAMDSQNSLSSLKVVPSKCTIRPYMKVPLKIQFKPVGMISNLNVQLNMTVLEKCRALVRVRGRATGACFRLGRTSLQFGRVRRRGCKVLKVMLHNTGDVGARFWWQPLVSNEFTISPMQGNIAAHTNVTFTVTFRPLNHNPFIKVWACCNIENYPPLDLALYATCVDTGNVQNKTLYFECPVREVDTQYVVVTNPSDDMWLVLSEVSGGPFETLKEFHVEPNSTFDIPIYFKPKTMGKQESQVLYSPLGESALFVSLSGVSAPPRASGQRALAVRAKRPHTEELLVHNITECSESYVVSSEVVKISPDKFEGYYEIKHPDNIKVWGEAAAICRWTFVCYEECEMQIKVMFINEVTREYQYYDIGVSVLASQIVDTLSFSCRARESERRDLVLANPLTSDAEFRIHCASLNCPDTVKITGNSETVVGLVYSPLVVGESQDVLEVSNDLVGSYVYSVMLKCLRAKVKHLEFTTPLGSCIPLRLRVHNKSDIRADFTASVTHPSIITEKEYSLAPFEKGKFQAWFEPTELGIQNCTVSFDSSVAGEFVFNIKGVATEPRPQGPFDVKVGGFTTITFKNIFEETRMFKIYVDREEFYVKTLYEPIKSKKDLKITVFLNELQKLTSPPTGCLTIETYEPPEPKVQWTYFLQGVL</sequence>
<dbReference type="Gene3D" id="2.60.40.10">
    <property type="entry name" value="Immunoglobulins"/>
    <property type="match status" value="25"/>
</dbReference>
<evidence type="ECO:0000313" key="9">
    <source>
        <dbReference type="Proteomes" id="UP001153954"/>
    </source>
</evidence>
<name>A0AAU9V2A2_EUPED</name>
<reference evidence="8" key="1">
    <citation type="submission" date="2022-03" db="EMBL/GenBank/DDBJ databases">
        <authorList>
            <person name="Tunstrom K."/>
        </authorList>
    </citation>
    <scope>NUCLEOTIDE SEQUENCE</scope>
</reference>
<feature type="domain" description="HYDIN/VesB/CFA65-like Ig-like" evidence="7">
    <location>
        <begin position="174"/>
        <end position="266"/>
    </location>
</feature>
<keyword evidence="3" id="KW-0963">Cytoplasm</keyword>
<feature type="compositionally biased region" description="Polar residues" evidence="6">
    <location>
        <begin position="1926"/>
        <end position="1951"/>
    </location>
</feature>
<dbReference type="EMBL" id="CAKOGL010000027">
    <property type="protein sequence ID" value="CAH2104286.1"/>
    <property type="molecule type" value="Genomic_DNA"/>
</dbReference>